<keyword evidence="4" id="KW-1185">Reference proteome</keyword>
<dbReference type="Pfam" id="PF08291">
    <property type="entry name" value="Peptidase_M15_3"/>
    <property type="match status" value="1"/>
</dbReference>
<protein>
    <submittedName>
        <fullName evidence="3">Peptidase M15</fullName>
    </submittedName>
</protein>
<name>A0A1D7UX70_9LEPT</name>
<dbReference type="InterPro" id="IPR009045">
    <property type="entry name" value="Zn_M74/Hedgehog-like"/>
</dbReference>
<proteinExistence type="predicted"/>
<evidence type="ECO:0000313" key="3">
    <source>
        <dbReference type="EMBL" id="AOP34155.1"/>
    </source>
</evidence>
<dbReference type="InterPro" id="IPR013230">
    <property type="entry name" value="Peptidase_M15A_C"/>
</dbReference>
<dbReference type="Proteomes" id="UP000094197">
    <property type="component" value="Chromosome 1"/>
</dbReference>
<organism evidence="3 4">
    <name type="scientific">Leptospira tipperaryensis</name>
    <dbReference type="NCBI Taxonomy" id="2564040"/>
    <lineage>
        <taxon>Bacteria</taxon>
        <taxon>Pseudomonadati</taxon>
        <taxon>Spirochaetota</taxon>
        <taxon>Spirochaetia</taxon>
        <taxon>Leptospirales</taxon>
        <taxon>Leptospiraceae</taxon>
        <taxon>Leptospira</taxon>
    </lineage>
</organism>
<dbReference type="Gene3D" id="3.30.1380.10">
    <property type="match status" value="1"/>
</dbReference>
<evidence type="ECO:0000259" key="2">
    <source>
        <dbReference type="Pfam" id="PF08291"/>
    </source>
</evidence>
<dbReference type="AlphaFoldDB" id="A0A1D7UX70"/>
<dbReference type="OrthoDB" id="6695647at2"/>
<evidence type="ECO:0000313" key="4">
    <source>
        <dbReference type="Proteomes" id="UP000094197"/>
    </source>
</evidence>
<accession>A0A1D7UX70</accession>
<dbReference type="SUPFAM" id="SSF55166">
    <property type="entry name" value="Hedgehog/DD-peptidase"/>
    <property type="match status" value="1"/>
</dbReference>
<dbReference type="EMBL" id="CP015217">
    <property type="protein sequence ID" value="AOP34155.1"/>
    <property type="molecule type" value="Genomic_DNA"/>
</dbReference>
<sequence>MNKLVLKRIVIFIPLFFCSFCAFQPHTPPSKEQWNEFRKLPGNQKKIKALETFLREHKVLNVVPLEQLLRQGTDWRQTKSQPFAIPPKALWSNILPTLRVIRDLIVPQIGPVTVVYSFREEDYNEKAGGAKSSRHLHFSALDMIPDREIDHAHLKNRLLKLWEKNGAERKIGLGLYSRNRFHIDTNGFRKWEK</sequence>
<feature type="signal peptide" evidence="1">
    <location>
        <begin position="1"/>
        <end position="22"/>
    </location>
</feature>
<feature type="chain" id="PRO_5009100376" evidence="1">
    <location>
        <begin position="23"/>
        <end position="193"/>
    </location>
</feature>
<dbReference type="KEGG" id="laj:A0128_10035"/>
<dbReference type="RefSeq" id="WP_069607383.1">
    <property type="nucleotide sequence ID" value="NZ_CP015217.1"/>
</dbReference>
<gene>
    <name evidence="3" type="ORF">A0128_10035</name>
</gene>
<evidence type="ECO:0000256" key="1">
    <source>
        <dbReference type="SAM" id="SignalP"/>
    </source>
</evidence>
<feature type="domain" description="Peptidase M15A C-terminal" evidence="2">
    <location>
        <begin position="97"/>
        <end position="158"/>
    </location>
</feature>
<keyword evidence="1" id="KW-0732">Signal</keyword>
<reference evidence="3 4" key="1">
    <citation type="submission" date="2016-04" db="EMBL/GenBank/DDBJ databases">
        <title>Complete genome seqeunce of Leptospira alstonii serovar Room22.</title>
        <authorList>
            <person name="Nally J.E."/>
            <person name="Bayles D.O."/>
            <person name="Hurley D."/>
            <person name="Fanning S."/>
            <person name="McMahon B.J."/>
            <person name="Arent Z."/>
        </authorList>
    </citation>
    <scope>NUCLEOTIDE SEQUENCE [LARGE SCALE GENOMIC DNA]</scope>
    <source>
        <strain evidence="3 4">GWTS #1</strain>
    </source>
</reference>